<dbReference type="CDD" id="cd00333">
    <property type="entry name" value="MIP"/>
    <property type="match status" value="1"/>
</dbReference>
<proteinExistence type="inferred from homology"/>
<accession>A0A2P4T142</accession>
<evidence type="ECO:0000256" key="17">
    <source>
        <dbReference type="SAM" id="MobiDB-lite"/>
    </source>
</evidence>
<feature type="transmembrane region" description="Helical" evidence="18">
    <location>
        <begin position="95"/>
        <end position="116"/>
    </location>
</feature>
<dbReference type="GO" id="GO:0016324">
    <property type="term" value="C:apical plasma membrane"/>
    <property type="evidence" value="ECO:0007669"/>
    <property type="project" value="UniProtKB-SubCell"/>
</dbReference>
<evidence type="ECO:0000256" key="4">
    <source>
        <dbReference type="ARBA" id="ARBA00020969"/>
    </source>
</evidence>
<feature type="transmembrane region" description="Helical" evidence="18">
    <location>
        <begin position="211"/>
        <end position="233"/>
    </location>
</feature>
<feature type="transmembrane region" description="Helical" evidence="18">
    <location>
        <begin position="136"/>
        <end position="157"/>
    </location>
</feature>
<comment type="subunit">
    <text evidence="15">Homotetramer; each monomer provides an independent water pore. Interacts with TRPV4; the interaction is probably indirect and regulates TRPV4 activation by hypotonicity.</text>
</comment>
<keyword evidence="20" id="KW-1185">Reference proteome</keyword>
<keyword evidence="10 18" id="KW-0472">Membrane</keyword>
<evidence type="ECO:0000256" key="14">
    <source>
        <dbReference type="ARBA" id="ARBA00049571"/>
    </source>
</evidence>
<evidence type="ECO:0000256" key="2">
    <source>
        <dbReference type="ARBA" id="ARBA00004439"/>
    </source>
</evidence>
<dbReference type="InterPro" id="IPR023271">
    <property type="entry name" value="Aquaporin-like"/>
</dbReference>
<evidence type="ECO:0000256" key="12">
    <source>
        <dbReference type="ARBA" id="ARBA00023329"/>
    </source>
</evidence>
<keyword evidence="12" id="KW-0968">Cytoplasmic vesicle</keyword>
<feature type="transmembrane region" description="Helical" evidence="18">
    <location>
        <begin position="12"/>
        <end position="36"/>
    </location>
</feature>
<evidence type="ECO:0000256" key="3">
    <source>
        <dbReference type="ARBA" id="ARBA00006175"/>
    </source>
</evidence>
<evidence type="ECO:0000256" key="9">
    <source>
        <dbReference type="ARBA" id="ARBA00022989"/>
    </source>
</evidence>
<dbReference type="PROSITE" id="PS00221">
    <property type="entry name" value="MIP"/>
    <property type="match status" value="1"/>
</dbReference>
<dbReference type="InterPro" id="IPR023276">
    <property type="entry name" value="Aquaporin_5"/>
</dbReference>
<dbReference type="PRINTS" id="PR02017">
    <property type="entry name" value="AQUAPORIN5"/>
</dbReference>
<keyword evidence="7 16" id="KW-0812">Transmembrane</keyword>
<evidence type="ECO:0000256" key="16">
    <source>
        <dbReference type="RuleBase" id="RU000477"/>
    </source>
</evidence>
<dbReference type="Pfam" id="PF00230">
    <property type="entry name" value="MIP"/>
    <property type="match status" value="1"/>
</dbReference>
<comment type="catalytic activity">
    <reaction evidence="13">
        <text>H2O(in) = H2O(out)</text>
        <dbReference type="Rhea" id="RHEA:29667"/>
        <dbReference type="ChEBI" id="CHEBI:15377"/>
    </reaction>
</comment>
<evidence type="ECO:0000256" key="7">
    <source>
        <dbReference type="ARBA" id="ARBA00022692"/>
    </source>
</evidence>
<evidence type="ECO:0000256" key="13">
    <source>
        <dbReference type="ARBA" id="ARBA00034651"/>
    </source>
</evidence>
<comment type="similarity">
    <text evidence="3 16">Belongs to the MIP/aquaporin (TC 1.A.8) family.</text>
</comment>
<evidence type="ECO:0000256" key="15">
    <source>
        <dbReference type="ARBA" id="ARBA00049719"/>
    </source>
</evidence>
<feature type="compositionally biased region" description="Basic and acidic residues" evidence="17">
    <location>
        <begin position="260"/>
        <end position="272"/>
    </location>
</feature>
<dbReference type="NCBIfam" id="TIGR00861">
    <property type="entry name" value="MIP"/>
    <property type="match status" value="1"/>
</dbReference>
<dbReference type="PANTHER" id="PTHR19139:SF38">
    <property type="entry name" value="AQUAPORIN-5"/>
    <property type="match status" value="1"/>
</dbReference>
<dbReference type="GO" id="GO:0015250">
    <property type="term" value="F:water channel activity"/>
    <property type="evidence" value="ECO:0007669"/>
    <property type="project" value="TreeGrafter"/>
</dbReference>
<evidence type="ECO:0000256" key="1">
    <source>
        <dbReference type="ARBA" id="ARBA00004424"/>
    </source>
</evidence>
<keyword evidence="6" id="KW-1003">Cell membrane</keyword>
<evidence type="ECO:0000256" key="18">
    <source>
        <dbReference type="SAM" id="Phobius"/>
    </source>
</evidence>
<evidence type="ECO:0000313" key="20">
    <source>
        <dbReference type="Proteomes" id="UP000237246"/>
    </source>
</evidence>
<protein>
    <recommendedName>
        <fullName evidence="4">Aquaporin-5</fullName>
    </recommendedName>
</protein>
<gene>
    <name evidence="19" type="ORF">CIB84_006157</name>
</gene>
<dbReference type="FunFam" id="1.20.1080.10:FF:000003">
    <property type="entry name" value="Lens fiber major intrinsic"/>
    <property type="match status" value="1"/>
</dbReference>
<reference evidence="19 20" key="1">
    <citation type="submission" date="2018-01" db="EMBL/GenBank/DDBJ databases">
        <title>Comparison of the Chinese Bamboo Partridge and Red Junglefowl genome sequences highlights the importance of demography in genome evolution.</title>
        <authorList>
            <person name="Tiley G.P."/>
            <person name="Kimball R.T."/>
            <person name="Braun E.L."/>
            <person name="Burleigh J.G."/>
        </authorList>
    </citation>
    <scope>NUCLEOTIDE SEQUENCE [LARGE SCALE GENOMIC DNA]</scope>
    <source>
        <strain evidence="19">RTK389</strain>
        <tissue evidence="19">Blood</tissue>
    </source>
</reference>
<evidence type="ECO:0000313" key="19">
    <source>
        <dbReference type="EMBL" id="POI30093.1"/>
    </source>
</evidence>
<dbReference type="SUPFAM" id="SSF81338">
    <property type="entry name" value="Aquaporin-like"/>
    <property type="match status" value="1"/>
</dbReference>
<feature type="transmembrane region" description="Helical" evidence="18">
    <location>
        <begin position="169"/>
        <end position="188"/>
    </location>
</feature>
<dbReference type="InterPro" id="IPR022357">
    <property type="entry name" value="MIP_CS"/>
</dbReference>
<dbReference type="GO" id="GO:0015670">
    <property type="term" value="P:carbon dioxide transport"/>
    <property type="evidence" value="ECO:0007669"/>
    <property type="project" value="TreeGrafter"/>
</dbReference>
<comment type="function">
    <text evidence="14">Aquaporins form homotetrameric transmembrane channels, with each monomer independently mediating water transport across the plasma membrane along its osmotic gradient. Plays an important role in fluid secretion in salivary glands. Required for TRPV4 activation by hypotonicity. Together with TRPV4, controls regulatory volume decrease in salivary epithelial cells. Seems to play a redundant role in water transport in the eye, lung and in sweat glands.</text>
</comment>
<comment type="subcellular location">
    <subcellularLocation>
        <location evidence="1">Apical cell membrane</location>
        <topology evidence="1">Multi-pass membrane protein</topology>
    </subcellularLocation>
    <subcellularLocation>
        <location evidence="2">Cytoplasmic vesicle membrane</location>
        <topology evidence="2">Multi-pass membrane protein</topology>
    </subcellularLocation>
</comment>
<feature type="transmembrane region" description="Helical" evidence="18">
    <location>
        <begin position="48"/>
        <end position="67"/>
    </location>
</feature>
<dbReference type="Proteomes" id="UP000237246">
    <property type="component" value="Unassembled WGS sequence"/>
</dbReference>
<dbReference type="InterPro" id="IPR034294">
    <property type="entry name" value="Aquaporin_transptr"/>
</dbReference>
<comment type="caution">
    <text evidence="19">The sequence shown here is derived from an EMBL/GenBank/DDBJ whole genome shotgun (WGS) entry which is preliminary data.</text>
</comment>
<dbReference type="GO" id="GO:0030659">
    <property type="term" value="C:cytoplasmic vesicle membrane"/>
    <property type="evidence" value="ECO:0007669"/>
    <property type="project" value="UniProtKB-SubCell"/>
</dbReference>
<keyword evidence="8" id="KW-0677">Repeat</keyword>
<dbReference type="InterPro" id="IPR000425">
    <property type="entry name" value="MIP"/>
</dbReference>
<evidence type="ECO:0000256" key="10">
    <source>
        <dbReference type="ARBA" id="ARBA00023136"/>
    </source>
</evidence>
<sequence length="272" mass="29325">HPPPTPTMKREILTLAFARAVFVEFISTLIFVFIGLGSALKWPSALPSILQISLAFGLAIGTLVQAFGHISGAHINPAVTIAFFVGNQISFLRTLFYVIAQLVGAIAGAGILYGVTPANTRGNLAINSLNNNTTPGQAVVVEMILTFQLAACIFASTDNRRNGNVGSPALSIGLSVAVGHLVGIYFTGCSMNPARSFGPAVIVRKFSSTHWVFWVGPILGACLAALLYFYILVPYCMNMSDRVAIVKGTYESEEEWEEQREERKKSMELTPP</sequence>
<dbReference type="EMBL" id="PPHD01013023">
    <property type="protein sequence ID" value="POI30093.1"/>
    <property type="molecule type" value="Genomic_DNA"/>
</dbReference>
<name>A0A2P4T142_BAMTH</name>
<evidence type="ECO:0000256" key="8">
    <source>
        <dbReference type="ARBA" id="ARBA00022737"/>
    </source>
</evidence>
<dbReference type="OrthoDB" id="3222at2759"/>
<dbReference type="PANTHER" id="PTHR19139">
    <property type="entry name" value="AQUAPORIN TRANSPORTER"/>
    <property type="match status" value="1"/>
</dbReference>
<evidence type="ECO:0000256" key="11">
    <source>
        <dbReference type="ARBA" id="ARBA00023180"/>
    </source>
</evidence>
<keyword evidence="11" id="KW-0325">Glycoprotein</keyword>
<keyword evidence="9 18" id="KW-1133">Transmembrane helix</keyword>
<dbReference type="AlphaFoldDB" id="A0A2P4T142"/>
<dbReference type="Gene3D" id="1.20.1080.10">
    <property type="entry name" value="Glycerol uptake facilitator protein"/>
    <property type="match status" value="1"/>
</dbReference>
<evidence type="ECO:0000256" key="5">
    <source>
        <dbReference type="ARBA" id="ARBA00022448"/>
    </source>
</evidence>
<feature type="non-terminal residue" evidence="19">
    <location>
        <position position="1"/>
    </location>
</feature>
<keyword evidence="5 16" id="KW-0813">Transport</keyword>
<organism evidence="19 20">
    <name type="scientific">Bambusicola thoracicus</name>
    <name type="common">Chinese bamboo-partridge</name>
    <name type="synonym">Perdix thoracica</name>
    <dbReference type="NCBI Taxonomy" id="9083"/>
    <lineage>
        <taxon>Eukaryota</taxon>
        <taxon>Metazoa</taxon>
        <taxon>Chordata</taxon>
        <taxon>Craniata</taxon>
        <taxon>Vertebrata</taxon>
        <taxon>Euteleostomi</taxon>
        <taxon>Archelosauria</taxon>
        <taxon>Archosauria</taxon>
        <taxon>Dinosauria</taxon>
        <taxon>Saurischia</taxon>
        <taxon>Theropoda</taxon>
        <taxon>Coelurosauria</taxon>
        <taxon>Aves</taxon>
        <taxon>Neognathae</taxon>
        <taxon>Galloanserae</taxon>
        <taxon>Galliformes</taxon>
        <taxon>Phasianidae</taxon>
        <taxon>Perdicinae</taxon>
        <taxon>Bambusicola</taxon>
    </lineage>
</organism>
<dbReference type="PRINTS" id="PR00783">
    <property type="entry name" value="MINTRINSICP"/>
</dbReference>
<feature type="region of interest" description="Disordered" evidence="17">
    <location>
        <begin position="252"/>
        <end position="272"/>
    </location>
</feature>
<evidence type="ECO:0000256" key="6">
    <source>
        <dbReference type="ARBA" id="ARBA00022475"/>
    </source>
</evidence>